<protein>
    <submittedName>
        <fullName evidence="5">Tyrosine-type recombinase/integrase</fullName>
    </submittedName>
</protein>
<dbReference type="InterPro" id="IPR013762">
    <property type="entry name" value="Integrase-like_cat_sf"/>
</dbReference>
<dbReference type="PANTHER" id="PTHR30349:SF41">
    <property type="entry name" value="INTEGRASE_RECOMBINASE PROTEIN MJ0367-RELATED"/>
    <property type="match status" value="1"/>
</dbReference>
<dbReference type="Gene3D" id="1.10.443.10">
    <property type="entry name" value="Intergrase catalytic core"/>
    <property type="match status" value="1"/>
</dbReference>
<dbReference type="SUPFAM" id="SSF56349">
    <property type="entry name" value="DNA breaking-rejoining enzymes"/>
    <property type="match status" value="1"/>
</dbReference>
<dbReference type="PROSITE" id="PS51898">
    <property type="entry name" value="TYR_RECOMBINASE"/>
    <property type="match status" value="1"/>
</dbReference>
<proteinExistence type="inferred from homology"/>
<dbReference type="GeneID" id="96778103"/>
<evidence type="ECO:0000256" key="2">
    <source>
        <dbReference type="ARBA" id="ARBA00023125"/>
    </source>
</evidence>
<dbReference type="Proteomes" id="UP000433181">
    <property type="component" value="Unassembled WGS sequence"/>
</dbReference>
<comment type="caution">
    <text evidence="5">The sequence shown here is derived from an EMBL/GenBank/DDBJ whole genome shotgun (WGS) entry which is preliminary data.</text>
</comment>
<dbReference type="RefSeq" id="WP_154406346.1">
    <property type="nucleotide sequence ID" value="NZ_VUNR01000005.1"/>
</dbReference>
<dbReference type="InterPro" id="IPR002104">
    <property type="entry name" value="Integrase_catalytic"/>
</dbReference>
<dbReference type="GO" id="GO:0006310">
    <property type="term" value="P:DNA recombination"/>
    <property type="evidence" value="ECO:0007669"/>
    <property type="project" value="UniProtKB-KW"/>
</dbReference>
<feature type="domain" description="Tyr recombinase" evidence="4">
    <location>
        <begin position="83"/>
        <end position="254"/>
    </location>
</feature>
<dbReference type="Pfam" id="PF00589">
    <property type="entry name" value="Phage_integrase"/>
    <property type="match status" value="1"/>
</dbReference>
<comment type="similarity">
    <text evidence="1">Belongs to the 'phage' integrase family.</text>
</comment>
<keyword evidence="2" id="KW-0238">DNA-binding</keyword>
<gene>
    <name evidence="5" type="ORF">FYJ84_04180</name>
</gene>
<accession>A0A6I2UG85</accession>
<name>A0A6I2UG85_9FIRM</name>
<dbReference type="InterPro" id="IPR050090">
    <property type="entry name" value="Tyrosine_recombinase_XerCD"/>
</dbReference>
<organism evidence="5 6">
    <name type="scientific">Anaerovibrio slackiae</name>
    <dbReference type="NCBI Taxonomy" id="2652309"/>
    <lineage>
        <taxon>Bacteria</taxon>
        <taxon>Bacillati</taxon>
        <taxon>Bacillota</taxon>
        <taxon>Negativicutes</taxon>
        <taxon>Selenomonadales</taxon>
        <taxon>Selenomonadaceae</taxon>
        <taxon>Anaerovibrio</taxon>
    </lineage>
</organism>
<dbReference type="GO" id="GO:0015074">
    <property type="term" value="P:DNA integration"/>
    <property type="evidence" value="ECO:0007669"/>
    <property type="project" value="InterPro"/>
</dbReference>
<dbReference type="GO" id="GO:0003677">
    <property type="term" value="F:DNA binding"/>
    <property type="evidence" value="ECO:0007669"/>
    <property type="project" value="UniProtKB-KW"/>
</dbReference>
<reference evidence="5 6" key="1">
    <citation type="submission" date="2019-08" db="EMBL/GenBank/DDBJ databases">
        <title>In-depth cultivation of the pig gut microbiome towards novel bacterial diversity and tailored functional studies.</title>
        <authorList>
            <person name="Wylensek D."/>
            <person name="Hitch T.C.A."/>
            <person name="Clavel T."/>
        </authorList>
    </citation>
    <scope>NUCLEOTIDE SEQUENCE [LARGE SCALE GENOMIC DNA]</scope>
    <source>
        <strain evidence="5 6">WCA-693-APC-5D-A</strain>
    </source>
</reference>
<evidence type="ECO:0000313" key="5">
    <source>
        <dbReference type="EMBL" id="MSU08191.1"/>
    </source>
</evidence>
<evidence type="ECO:0000256" key="1">
    <source>
        <dbReference type="ARBA" id="ARBA00008857"/>
    </source>
</evidence>
<dbReference type="AlphaFoldDB" id="A0A6I2UG85"/>
<dbReference type="EMBL" id="VUNR01000005">
    <property type="protein sequence ID" value="MSU08191.1"/>
    <property type="molecule type" value="Genomic_DNA"/>
</dbReference>
<keyword evidence="3" id="KW-0233">DNA recombination</keyword>
<evidence type="ECO:0000259" key="4">
    <source>
        <dbReference type="PROSITE" id="PS51898"/>
    </source>
</evidence>
<evidence type="ECO:0000313" key="6">
    <source>
        <dbReference type="Proteomes" id="UP000433181"/>
    </source>
</evidence>
<sequence length="261" mass="30465">MFKEYLEEIRRTRSPNTYENYCNALKKFKTGSKEEIIEFIADDSIKGTSKKMYLTVLKSALDYYGELSKDKARIIKGYRCNNPIEPCPTDEEVEKIWGVLKRPRDKLIFALMAYNGLRISEVANLHLGDILSGNKILLRNTKGKRDAVVPIIHNRVRESLDEYLDTRKYDLDELFVTQQKAAMTLEGMKFMVSKVCRECGLPYHPHSFRRYFANTLSKHGVELQYIQTAMRHKNPGTTMRYLNIDQDDVAAIMKRIYKEEK</sequence>
<dbReference type="InterPro" id="IPR011010">
    <property type="entry name" value="DNA_brk_join_enz"/>
</dbReference>
<evidence type="ECO:0000256" key="3">
    <source>
        <dbReference type="ARBA" id="ARBA00023172"/>
    </source>
</evidence>
<dbReference type="PANTHER" id="PTHR30349">
    <property type="entry name" value="PHAGE INTEGRASE-RELATED"/>
    <property type="match status" value="1"/>
</dbReference>
<keyword evidence="6" id="KW-1185">Reference proteome</keyword>